<dbReference type="Pfam" id="PF00931">
    <property type="entry name" value="NB-ARC"/>
    <property type="match status" value="1"/>
</dbReference>
<accession>A0ABR4HUN8</accession>
<dbReference type="InterPro" id="IPR011990">
    <property type="entry name" value="TPR-like_helical_dom_sf"/>
</dbReference>
<feature type="domain" description="NB-ARC" evidence="2">
    <location>
        <begin position="15"/>
        <end position="181"/>
    </location>
</feature>
<dbReference type="PANTHER" id="PTHR46082:SF11">
    <property type="entry name" value="AAA+ ATPASE DOMAIN-CONTAINING PROTEIN-RELATED"/>
    <property type="match status" value="1"/>
</dbReference>
<keyword evidence="3" id="KW-0378">Hydrolase</keyword>
<name>A0ABR4HUN8_9EURO</name>
<evidence type="ECO:0000259" key="2">
    <source>
        <dbReference type="Pfam" id="PF00931"/>
    </source>
</evidence>
<sequence length="601" mass="68247">MVPLPRNPKFVGRQDEITALEKSFALQDGPHKAAITGLGGIGKTQVALELAYRVRDHDKECSVFWVPCTSHAVVDQTFLKIAQTLGLYDVKPAEVKEQIKLYLSSGHAGKWLLIFDNADDTEMWQAASDTTLALEDFIPESEQGRILFTTRTRKLAMKLAPFNLVSIPDINEDTAFQILQKSLACEILLKDQTIAASLLEQLAFLPLAISQASAYIVQNNINLSAYLALLEAQEQDAVELLSEDFRDPGRYKDIQNPVITTWLISFNQIQHQNQLAVDYLSFMACINPRNIPERLLPSQTSKKQKLDALGFLNAYSFTNSQDTGISMHRLVHIATRNWLRRKRIFGQWVQRVADHIQEVFPDDYYTNRGIWRDYLPHALTIVREDEINIKEGHHITLIHNIAACLSSDGRYYEAEPLYRELLGWNQETHGRKHPSTLTSMANLASTYWNQGRWNEAEKLDVQVMETRKTVLGAEHPDTLTSMNNLAHTWHSQQKIHNALALMGESAMLRKRVLGSSHPHYISSARSLKNWKEQADKQSRGLSQTESVHFAEPPNDNKYQTATQDHRQSATPIKRFLENHPLLIASRSSSPVLGGYDLHDID</sequence>
<evidence type="ECO:0000313" key="4">
    <source>
        <dbReference type="Proteomes" id="UP001610334"/>
    </source>
</evidence>
<dbReference type="Pfam" id="PF13374">
    <property type="entry name" value="TPR_10"/>
    <property type="match status" value="3"/>
</dbReference>
<evidence type="ECO:0000313" key="3">
    <source>
        <dbReference type="EMBL" id="KAL2819200.1"/>
    </source>
</evidence>
<dbReference type="InterPro" id="IPR053137">
    <property type="entry name" value="NLR-like"/>
</dbReference>
<dbReference type="InterPro" id="IPR002182">
    <property type="entry name" value="NB-ARC"/>
</dbReference>
<gene>
    <name evidence="3" type="ORF">BJX63DRAFT_382686</name>
</gene>
<dbReference type="SUPFAM" id="SSF52540">
    <property type="entry name" value="P-loop containing nucleoside triphosphate hydrolases"/>
    <property type="match status" value="1"/>
</dbReference>
<dbReference type="EMBL" id="JBFXLT010000011">
    <property type="protein sequence ID" value="KAL2819200.1"/>
    <property type="molecule type" value="Genomic_DNA"/>
</dbReference>
<protein>
    <submittedName>
        <fullName evidence="3">P-loop containing nucleoside triphosphate hydrolase protein</fullName>
    </submittedName>
</protein>
<evidence type="ECO:0000256" key="1">
    <source>
        <dbReference type="SAM" id="MobiDB-lite"/>
    </source>
</evidence>
<dbReference type="Proteomes" id="UP001610334">
    <property type="component" value="Unassembled WGS sequence"/>
</dbReference>
<dbReference type="SUPFAM" id="SSF48452">
    <property type="entry name" value="TPR-like"/>
    <property type="match status" value="1"/>
</dbReference>
<proteinExistence type="predicted"/>
<dbReference type="PANTHER" id="PTHR46082">
    <property type="entry name" value="ATP/GTP-BINDING PROTEIN-RELATED"/>
    <property type="match status" value="1"/>
</dbReference>
<dbReference type="Gene3D" id="3.40.50.300">
    <property type="entry name" value="P-loop containing nucleotide triphosphate hydrolases"/>
    <property type="match status" value="1"/>
</dbReference>
<organism evidence="3 4">
    <name type="scientific">Aspergillus granulosus</name>
    <dbReference type="NCBI Taxonomy" id="176169"/>
    <lineage>
        <taxon>Eukaryota</taxon>
        <taxon>Fungi</taxon>
        <taxon>Dikarya</taxon>
        <taxon>Ascomycota</taxon>
        <taxon>Pezizomycotina</taxon>
        <taxon>Eurotiomycetes</taxon>
        <taxon>Eurotiomycetidae</taxon>
        <taxon>Eurotiales</taxon>
        <taxon>Aspergillaceae</taxon>
        <taxon>Aspergillus</taxon>
        <taxon>Aspergillus subgen. Nidulantes</taxon>
    </lineage>
</organism>
<dbReference type="Gene3D" id="1.25.40.10">
    <property type="entry name" value="Tetratricopeptide repeat domain"/>
    <property type="match status" value="1"/>
</dbReference>
<dbReference type="InterPro" id="IPR027417">
    <property type="entry name" value="P-loop_NTPase"/>
</dbReference>
<feature type="region of interest" description="Disordered" evidence="1">
    <location>
        <begin position="536"/>
        <end position="568"/>
    </location>
</feature>
<keyword evidence="4" id="KW-1185">Reference proteome</keyword>
<comment type="caution">
    <text evidence="3">The sequence shown here is derived from an EMBL/GenBank/DDBJ whole genome shotgun (WGS) entry which is preliminary data.</text>
</comment>
<dbReference type="GO" id="GO:0016787">
    <property type="term" value="F:hydrolase activity"/>
    <property type="evidence" value="ECO:0007669"/>
    <property type="project" value="UniProtKB-KW"/>
</dbReference>
<reference evidence="3 4" key="1">
    <citation type="submission" date="2024-07" db="EMBL/GenBank/DDBJ databases">
        <title>Section-level genome sequencing and comparative genomics of Aspergillus sections Usti and Cavernicolus.</title>
        <authorList>
            <consortium name="Lawrence Berkeley National Laboratory"/>
            <person name="Nybo J.L."/>
            <person name="Vesth T.C."/>
            <person name="Theobald S."/>
            <person name="Frisvad J.C."/>
            <person name="Larsen T.O."/>
            <person name="Kjaerboelling I."/>
            <person name="Rothschild-Mancinelli K."/>
            <person name="Lyhne E.K."/>
            <person name="Kogle M.E."/>
            <person name="Barry K."/>
            <person name="Clum A."/>
            <person name="Na H."/>
            <person name="Ledsgaard L."/>
            <person name="Lin J."/>
            <person name="Lipzen A."/>
            <person name="Kuo A."/>
            <person name="Riley R."/>
            <person name="Mondo S."/>
            <person name="Labutti K."/>
            <person name="Haridas S."/>
            <person name="Pangalinan J."/>
            <person name="Salamov A.A."/>
            <person name="Simmons B.A."/>
            <person name="Magnuson J.K."/>
            <person name="Chen J."/>
            <person name="Drula E."/>
            <person name="Henrissat B."/>
            <person name="Wiebenga A."/>
            <person name="Lubbers R.J."/>
            <person name="Gomes A.C."/>
            <person name="Makela M.R."/>
            <person name="Stajich J."/>
            <person name="Grigoriev I.V."/>
            <person name="Mortensen U.H."/>
            <person name="De Vries R.P."/>
            <person name="Baker S.E."/>
            <person name="Andersen M.R."/>
        </authorList>
    </citation>
    <scope>NUCLEOTIDE SEQUENCE [LARGE SCALE GENOMIC DNA]</scope>
    <source>
        <strain evidence="3 4">CBS 588.65</strain>
    </source>
</reference>